<reference evidence="2 3" key="1">
    <citation type="submission" date="2019-04" db="EMBL/GenBank/DDBJ databases">
        <title>Flavobacterium sp. strain DS2-A Genome sequencing and assembly.</title>
        <authorList>
            <person name="Kim I."/>
        </authorList>
    </citation>
    <scope>NUCLEOTIDE SEQUENCE [LARGE SCALE GENOMIC DNA]</scope>
    <source>
        <strain evidence="2 3">DS2-A</strain>
    </source>
</reference>
<proteinExistence type="predicted"/>
<dbReference type="Pfam" id="PF00561">
    <property type="entry name" value="Abhydrolase_1"/>
    <property type="match status" value="1"/>
</dbReference>
<evidence type="ECO:0000313" key="3">
    <source>
        <dbReference type="Proteomes" id="UP000297407"/>
    </source>
</evidence>
<gene>
    <name evidence="2" type="ORF">E4635_06070</name>
</gene>
<dbReference type="GO" id="GO:0016787">
    <property type="term" value="F:hydrolase activity"/>
    <property type="evidence" value="ECO:0007669"/>
    <property type="project" value="UniProtKB-KW"/>
</dbReference>
<dbReference type="SUPFAM" id="SSF53474">
    <property type="entry name" value="alpha/beta-Hydrolases"/>
    <property type="match status" value="1"/>
</dbReference>
<keyword evidence="2" id="KW-0378">Hydrolase</keyword>
<dbReference type="PANTHER" id="PTHR43798:SF33">
    <property type="entry name" value="HYDROLASE, PUTATIVE (AFU_ORTHOLOGUE AFUA_2G14860)-RELATED"/>
    <property type="match status" value="1"/>
</dbReference>
<dbReference type="EMBL" id="SRLH01000003">
    <property type="protein sequence ID" value="TGD58477.1"/>
    <property type="molecule type" value="Genomic_DNA"/>
</dbReference>
<dbReference type="PANTHER" id="PTHR43798">
    <property type="entry name" value="MONOACYLGLYCEROL LIPASE"/>
    <property type="match status" value="1"/>
</dbReference>
<dbReference type="Proteomes" id="UP000297407">
    <property type="component" value="Unassembled WGS sequence"/>
</dbReference>
<dbReference type="Gene3D" id="3.40.50.1820">
    <property type="entry name" value="alpha/beta hydrolase"/>
    <property type="match status" value="1"/>
</dbReference>
<dbReference type="InterPro" id="IPR050266">
    <property type="entry name" value="AB_hydrolase_sf"/>
</dbReference>
<protein>
    <submittedName>
        <fullName evidence="2">Alpha/beta hydrolase</fullName>
    </submittedName>
</protein>
<name>A0A4Z0LAN2_9FLAO</name>
<feature type="domain" description="AB hydrolase-1" evidence="1">
    <location>
        <begin position="24"/>
        <end position="128"/>
    </location>
</feature>
<dbReference type="AlphaFoldDB" id="A0A4Z0LAN2"/>
<dbReference type="InterPro" id="IPR029058">
    <property type="entry name" value="AB_hydrolase_fold"/>
</dbReference>
<sequence>MQTNTNFSLVDIAVTRTNHYPGRPTIIFLHDSLGCIELWRDFPQKLGEMSSCNVLVYDRQGYGKSCPFTQAGRDNYYIEREADILAELLDYWAIEKAILFGHSDGGSIALIAAAKYPAKITGILTEGAHVLVEDVTLNGIREAIQLYQTTDLKTKLEKYHGDKTEAMFWAWASTWTSNTFKSWNIENFLPFIQCQSLIMQGENDEYGTLEQVAKITAQTKGDASAFIIPAIQHTPHKEAPEVVLEASAAFIQKLLAPVNSQH</sequence>
<dbReference type="InterPro" id="IPR000073">
    <property type="entry name" value="AB_hydrolase_1"/>
</dbReference>
<evidence type="ECO:0000259" key="1">
    <source>
        <dbReference type="Pfam" id="PF00561"/>
    </source>
</evidence>
<evidence type="ECO:0000313" key="2">
    <source>
        <dbReference type="EMBL" id="TGD58477.1"/>
    </source>
</evidence>
<keyword evidence="3" id="KW-1185">Reference proteome</keyword>
<organism evidence="2 3">
    <name type="scientific">Flavobacterium humi</name>
    <dbReference type="NCBI Taxonomy" id="2562683"/>
    <lineage>
        <taxon>Bacteria</taxon>
        <taxon>Pseudomonadati</taxon>
        <taxon>Bacteroidota</taxon>
        <taxon>Flavobacteriia</taxon>
        <taxon>Flavobacteriales</taxon>
        <taxon>Flavobacteriaceae</taxon>
        <taxon>Flavobacterium</taxon>
    </lineage>
</organism>
<dbReference type="OrthoDB" id="135231at2"/>
<dbReference type="RefSeq" id="WP_135525737.1">
    <property type="nucleotide sequence ID" value="NZ_SRLH01000003.1"/>
</dbReference>
<dbReference type="GO" id="GO:0016020">
    <property type="term" value="C:membrane"/>
    <property type="evidence" value="ECO:0007669"/>
    <property type="project" value="TreeGrafter"/>
</dbReference>
<comment type="caution">
    <text evidence="2">The sequence shown here is derived from an EMBL/GenBank/DDBJ whole genome shotgun (WGS) entry which is preliminary data.</text>
</comment>
<accession>A0A4Z0LAN2</accession>